<feature type="domain" description="Sigma-54 factor interaction" evidence="7">
    <location>
        <begin position="34"/>
        <end position="263"/>
    </location>
</feature>
<dbReference type="PROSITE" id="PS00675">
    <property type="entry name" value="SIGMA54_INTERACT_1"/>
    <property type="match status" value="1"/>
</dbReference>
<dbReference type="InterPro" id="IPR025944">
    <property type="entry name" value="Sigma_54_int_dom_CS"/>
</dbReference>
<feature type="compositionally biased region" description="Polar residues" evidence="6">
    <location>
        <begin position="1"/>
        <end position="16"/>
    </location>
</feature>
<evidence type="ECO:0000256" key="4">
    <source>
        <dbReference type="ARBA" id="ARBA00023125"/>
    </source>
</evidence>
<dbReference type="InterPro" id="IPR003593">
    <property type="entry name" value="AAA+_ATPase"/>
</dbReference>
<dbReference type="InterPro" id="IPR058031">
    <property type="entry name" value="AAA_lid_NorR"/>
</dbReference>
<dbReference type="GO" id="GO:0043565">
    <property type="term" value="F:sequence-specific DNA binding"/>
    <property type="evidence" value="ECO:0007669"/>
    <property type="project" value="InterPro"/>
</dbReference>
<dbReference type="InterPro" id="IPR025662">
    <property type="entry name" value="Sigma_54_int_dom_ATP-bd_1"/>
</dbReference>
<evidence type="ECO:0000313" key="8">
    <source>
        <dbReference type="EMBL" id="ENO97385.1"/>
    </source>
</evidence>
<protein>
    <submittedName>
        <fullName evidence="8">Fis family transcriptional regulator</fullName>
    </submittedName>
</protein>
<dbReference type="Gene3D" id="1.10.8.60">
    <property type="match status" value="1"/>
</dbReference>
<dbReference type="Proteomes" id="UP000013047">
    <property type="component" value="Unassembled WGS sequence"/>
</dbReference>
<dbReference type="CDD" id="cd00009">
    <property type="entry name" value="AAA"/>
    <property type="match status" value="1"/>
</dbReference>
<dbReference type="RefSeq" id="WP_004361121.1">
    <property type="nucleotide sequence ID" value="NZ_AMXF01000049.1"/>
</dbReference>
<keyword evidence="2" id="KW-0067">ATP-binding</keyword>
<dbReference type="SUPFAM" id="SSF52540">
    <property type="entry name" value="P-loop containing nucleoside triphosphate hydrolases"/>
    <property type="match status" value="1"/>
</dbReference>
<accession>N6Z0P4</accession>
<proteinExistence type="predicted"/>
<organism evidence="8 9">
    <name type="scientific">Thauera phenylacetica B4P</name>
    <dbReference type="NCBI Taxonomy" id="1234382"/>
    <lineage>
        <taxon>Bacteria</taxon>
        <taxon>Pseudomonadati</taxon>
        <taxon>Pseudomonadota</taxon>
        <taxon>Betaproteobacteria</taxon>
        <taxon>Rhodocyclales</taxon>
        <taxon>Zoogloeaceae</taxon>
        <taxon>Thauera</taxon>
    </lineage>
</organism>
<comment type="caution">
    <text evidence="8">The sequence shown here is derived from an EMBL/GenBank/DDBJ whole genome shotgun (WGS) entry which is preliminary data.</text>
</comment>
<dbReference type="InterPro" id="IPR025943">
    <property type="entry name" value="Sigma_54_int_dom_ATP-bd_2"/>
</dbReference>
<dbReference type="OrthoDB" id="9761705at2"/>
<dbReference type="Pfam" id="PF00158">
    <property type="entry name" value="Sigma54_activat"/>
    <property type="match status" value="1"/>
</dbReference>
<evidence type="ECO:0000256" key="1">
    <source>
        <dbReference type="ARBA" id="ARBA00022741"/>
    </source>
</evidence>
<dbReference type="Pfam" id="PF25601">
    <property type="entry name" value="AAA_lid_14"/>
    <property type="match status" value="1"/>
</dbReference>
<dbReference type="Gene3D" id="1.10.10.60">
    <property type="entry name" value="Homeodomain-like"/>
    <property type="match status" value="1"/>
</dbReference>
<dbReference type="FunFam" id="3.40.50.300:FF:000006">
    <property type="entry name" value="DNA-binding transcriptional regulator NtrC"/>
    <property type="match status" value="1"/>
</dbReference>
<evidence type="ECO:0000256" key="6">
    <source>
        <dbReference type="SAM" id="MobiDB-lite"/>
    </source>
</evidence>
<evidence type="ECO:0000256" key="2">
    <source>
        <dbReference type="ARBA" id="ARBA00022840"/>
    </source>
</evidence>
<dbReference type="PROSITE" id="PS50045">
    <property type="entry name" value="SIGMA54_INTERACT_4"/>
    <property type="match status" value="1"/>
</dbReference>
<keyword evidence="4" id="KW-0238">DNA-binding</keyword>
<name>N6Z0P4_9RHOO</name>
<dbReference type="AlphaFoldDB" id="N6Z0P4"/>
<evidence type="ECO:0000259" key="7">
    <source>
        <dbReference type="PROSITE" id="PS50045"/>
    </source>
</evidence>
<dbReference type="PROSITE" id="PS00688">
    <property type="entry name" value="SIGMA54_INTERACT_3"/>
    <property type="match status" value="1"/>
</dbReference>
<dbReference type="EMBL" id="AMXF01000049">
    <property type="protein sequence ID" value="ENO97385.1"/>
    <property type="molecule type" value="Genomic_DNA"/>
</dbReference>
<dbReference type="PANTHER" id="PTHR32071:SF117">
    <property type="entry name" value="PTS-DEPENDENT DIHYDROXYACETONE KINASE OPERON REGULATORY PROTEIN-RELATED"/>
    <property type="match status" value="1"/>
</dbReference>
<evidence type="ECO:0000313" key="9">
    <source>
        <dbReference type="Proteomes" id="UP000013047"/>
    </source>
</evidence>
<dbReference type="InterPro" id="IPR027417">
    <property type="entry name" value="P-loop_NTPase"/>
</dbReference>
<dbReference type="InterPro" id="IPR009057">
    <property type="entry name" value="Homeodomain-like_sf"/>
</dbReference>
<keyword evidence="5" id="KW-0804">Transcription</keyword>
<dbReference type="InterPro" id="IPR002197">
    <property type="entry name" value="HTH_Fis"/>
</dbReference>
<keyword evidence="9" id="KW-1185">Reference proteome</keyword>
<dbReference type="Pfam" id="PF02954">
    <property type="entry name" value="HTH_8"/>
    <property type="match status" value="1"/>
</dbReference>
<dbReference type="InterPro" id="IPR002078">
    <property type="entry name" value="Sigma_54_int"/>
</dbReference>
<dbReference type="GO" id="GO:0005524">
    <property type="term" value="F:ATP binding"/>
    <property type="evidence" value="ECO:0007669"/>
    <property type="project" value="UniProtKB-KW"/>
</dbReference>
<dbReference type="GO" id="GO:0006355">
    <property type="term" value="P:regulation of DNA-templated transcription"/>
    <property type="evidence" value="ECO:0007669"/>
    <property type="project" value="InterPro"/>
</dbReference>
<gene>
    <name evidence="8" type="ORF">C667_08960</name>
</gene>
<dbReference type="SUPFAM" id="SSF46689">
    <property type="entry name" value="Homeodomain-like"/>
    <property type="match status" value="1"/>
</dbReference>
<dbReference type="Gene3D" id="3.40.50.300">
    <property type="entry name" value="P-loop containing nucleotide triphosphate hydrolases"/>
    <property type="match status" value="1"/>
</dbReference>
<evidence type="ECO:0000256" key="3">
    <source>
        <dbReference type="ARBA" id="ARBA00023015"/>
    </source>
</evidence>
<feature type="region of interest" description="Disordered" evidence="6">
    <location>
        <begin position="1"/>
        <end position="23"/>
    </location>
</feature>
<evidence type="ECO:0000256" key="5">
    <source>
        <dbReference type="ARBA" id="ARBA00023163"/>
    </source>
</evidence>
<dbReference type="PANTHER" id="PTHR32071">
    <property type="entry name" value="TRANSCRIPTIONAL REGULATORY PROTEIN"/>
    <property type="match status" value="1"/>
</dbReference>
<keyword evidence="1" id="KW-0547">Nucleotide-binding</keyword>
<reference evidence="8 9" key="1">
    <citation type="submission" date="2012-09" db="EMBL/GenBank/DDBJ databases">
        <title>Draft Genome Sequences of 6 Strains from Genus Thauera.</title>
        <authorList>
            <person name="Liu B."/>
            <person name="Shapleigh J.P."/>
            <person name="Frostegard A.H."/>
        </authorList>
    </citation>
    <scope>NUCLEOTIDE SEQUENCE [LARGE SCALE GENOMIC DNA]</scope>
    <source>
        <strain evidence="8 9">B4P</strain>
    </source>
</reference>
<sequence length="358" mass="39266">MTTRSSIEAPQSTTTGRLPPPQPVADASLAEFGLLGESACFLSALELVRRFAETTAHVLIQGETGTGKELVARAIHYLGPRRYKPFVAINCGALPDNLVENELFGHARGAFTDARDSQPGVIAEADGGTLFLDEIECLSHKGQVALLRFLQDGHYRPLGGRGMVQADVRVVAASNREFDEMVREGSFRQDLLYRLAIMSVSLPPLRARGDDVLLLVDHFLRRFARSYGRPRPVVDAESRRQALAYAWPGNIRELENVVHRQFLLTDGGDLRLELAAQTVAPVPASAAAGVAGLADMDMKTAKAAVIERFERDYLEQLIAATAGNVSAAAQRAGKERRAFGKLLKKYCIERERFGRRRA</sequence>
<dbReference type="PROSITE" id="PS00676">
    <property type="entry name" value="SIGMA54_INTERACT_2"/>
    <property type="match status" value="1"/>
</dbReference>
<keyword evidence="3" id="KW-0805">Transcription regulation</keyword>
<dbReference type="SMART" id="SM00382">
    <property type="entry name" value="AAA"/>
    <property type="match status" value="1"/>
</dbReference>